<proteinExistence type="predicted"/>
<accession>A0A0V7ZCG1</accession>
<dbReference type="Pfam" id="PF09684">
    <property type="entry name" value="Tail_P2_I"/>
    <property type="match status" value="1"/>
</dbReference>
<gene>
    <name evidence="2" type="ORF">BC008_18585</name>
    <name evidence="1" type="ORF">BC008_37755</name>
</gene>
<evidence type="ECO:0000313" key="1">
    <source>
        <dbReference type="EMBL" id="KST62193.1"/>
    </source>
</evidence>
<keyword evidence="3" id="KW-1185">Reference proteome</keyword>
<protein>
    <recommendedName>
        <fullName evidence="4">Phage tail protein</fullName>
    </recommendedName>
</protein>
<dbReference type="SUPFAM" id="SSF63829">
    <property type="entry name" value="Calcium-dependent phosphotriesterase"/>
    <property type="match status" value="1"/>
</dbReference>
<reference evidence="1 3" key="1">
    <citation type="journal article" date="2015" name="Genome Announc.">
        <title>Draft Genome of the Euendolithic (true boring) Cyanobacterium Mastigocoleus testarum strain BC008.</title>
        <authorList>
            <person name="Guida B.S."/>
            <person name="Garcia-Pichel F."/>
        </authorList>
    </citation>
    <scope>NUCLEOTIDE SEQUENCE [LARGE SCALE GENOMIC DNA]</scope>
    <source>
        <strain evidence="1 3">BC008</strain>
    </source>
</reference>
<dbReference type="OrthoDB" id="370073at2"/>
<name>A0A0V7ZCG1_9CYAN</name>
<evidence type="ECO:0000313" key="3">
    <source>
        <dbReference type="Proteomes" id="UP000053372"/>
    </source>
</evidence>
<evidence type="ECO:0000313" key="2">
    <source>
        <dbReference type="EMBL" id="KST64823.1"/>
    </source>
</evidence>
<dbReference type="EMBL" id="LMTZ01000117">
    <property type="protein sequence ID" value="KST64823.1"/>
    <property type="molecule type" value="Genomic_DNA"/>
</dbReference>
<comment type="caution">
    <text evidence="1">The sequence shown here is derived from an EMBL/GenBank/DDBJ whole genome shotgun (WGS) entry which is preliminary data.</text>
</comment>
<dbReference type="InterPro" id="IPR011748">
    <property type="entry name" value="Unchr_phage_tail-like"/>
</dbReference>
<dbReference type="Proteomes" id="UP000053372">
    <property type="component" value="Unassembled WGS sequence"/>
</dbReference>
<dbReference type="NCBIfam" id="TIGR02242">
    <property type="entry name" value="tail_TIGR02242"/>
    <property type="match status" value="1"/>
</dbReference>
<organism evidence="1 3">
    <name type="scientific">Mastigocoleus testarum BC008</name>
    <dbReference type="NCBI Taxonomy" id="371196"/>
    <lineage>
        <taxon>Bacteria</taxon>
        <taxon>Bacillati</taxon>
        <taxon>Cyanobacteriota</taxon>
        <taxon>Cyanophyceae</taxon>
        <taxon>Nostocales</taxon>
        <taxon>Hapalosiphonaceae</taxon>
        <taxon>Mastigocoleus</taxon>
    </lineage>
</organism>
<dbReference type="InterPro" id="IPR011042">
    <property type="entry name" value="6-blade_b-propeller_TolB-like"/>
</dbReference>
<dbReference type="EMBL" id="LMTZ01000162">
    <property type="protein sequence ID" value="KST62193.1"/>
    <property type="molecule type" value="Genomic_DNA"/>
</dbReference>
<dbReference type="RefSeq" id="WP_027841931.1">
    <property type="nucleotide sequence ID" value="NZ_LMTZ01000117.1"/>
</dbReference>
<evidence type="ECO:0008006" key="4">
    <source>
        <dbReference type="Google" id="ProtNLM"/>
    </source>
</evidence>
<sequence length="686" mass="78540">MKPKEFQFLVLNTKADWEGGDLDNLTVGDEGVQLRSGLQFFPERFFSKQQLRRFDIVDFSVGELAQVYLLDAKNRQIVLFDSQQNYSESIDFLQDLFDSPTNIAYSPSTIYVADEFQPSNQTRIYAFAHRLNWEVRWMVTLPLGMKPIDMVADRDGTLYILLNIGEHLIAKYAPSGQEIPTAGFTRGDLISPKAIALGSSSNIIATNTSTSNTLTSNTLTSNRDNKHICVLDGETVVRFNLDGSPTESQSRLDLGELIPQSIEPSGLALDEEGNFYIGDRRPLGVGEEEERFIFHFFPSGDITELVAGYRGAVTKLVLDRNNRLFIFNSKRQEINILRGEKRLLRPQQQRLPSGIFRSQVLDSTNPGQRWHKIVLDAHIPTNTQIKVYYAISDDPREIRQWSEPLINPRDALIRGPAGRYLYLKVELIGNERETPILKSLRVYFPRLSYLRYLPVVYQEDEESRDFLERFLSIFETSLTNIEKQIDHIVRYFDAEVVSEDFLPWLAGWLAIAVDENWTSAQLRQLMQKAPQLYQQRGTREGIAGTVEIFTGSRPLLIEPFQVTSLANSSANNQVNRSELKQLYGDNPFRFWVLLDNSHIENEKELQTLQRLIESEKPAYTEASVRILQPWIALDRESYLEFNTRIFEPVLRLQEGAAISQDSTLTDTEEFAQIGIRSRVSLDTVLN</sequence>
<dbReference type="Gene3D" id="2.120.10.30">
    <property type="entry name" value="TolB, C-terminal domain"/>
    <property type="match status" value="1"/>
</dbReference>
<dbReference type="InterPro" id="IPR006521">
    <property type="entry name" value="Tail_protein_I"/>
</dbReference>
<dbReference type="AlphaFoldDB" id="A0A0V7ZCG1"/>